<dbReference type="AlphaFoldDB" id="A0A066VQD6"/>
<dbReference type="STRING" id="1037660.A0A066VQD6"/>
<dbReference type="RefSeq" id="XP_013242558.1">
    <property type="nucleotide sequence ID" value="XM_013387104.1"/>
</dbReference>
<keyword evidence="3" id="KW-1185">Reference proteome</keyword>
<evidence type="ECO:0000313" key="2">
    <source>
        <dbReference type="EMBL" id="KDN43937.1"/>
    </source>
</evidence>
<feature type="region of interest" description="Disordered" evidence="1">
    <location>
        <begin position="67"/>
        <end position="93"/>
    </location>
</feature>
<gene>
    <name evidence="2" type="ORF">K437DRAFT_268936</name>
</gene>
<dbReference type="GeneID" id="25266070"/>
<comment type="caution">
    <text evidence="2">The sequence shown here is derived from an EMBL/GenBank/DDBJ whole genome shotgun (WGS) entry which is preliminary data.</text>
</comment>
<name>A0A066VQD6_TILAU</name>
<organism evidence="2 3">
    <name type="scientific">Tilletiaria anomala (strain ATCC 24038 / CBS 436.72 / UBC 951)</name>
    <dbReference type="NCBI Taxonomy" id="1037660"/>
    <lineage>
        <taxon>Eukaryota</taxon>
        <taxon>Fungi</taxon>
        <taxon>Dikarya</taxon>
        <taxon>Basidiomycota</taxon>
        <taxon>Ustilaginomycotina</taxon>
        <taxon>Exobasidiomycetes</taxon>
        <taxon>Georgefischeriales</taxon>
        <taxon>Tilletiariaceae</taxon>
        <taxon>Tilletiaria</taxon>
    </lineage>
</organism>
<protein>
    <submittedName>
        <fullName evidence="2">Uncharacterized protein</fullName>
    </submittedName>
</protein>
<dbReference type="EMBL" id="JMSN01000056">
    <property type="protein sequence ID" value="KDN43937.1"/>
    <property type="molecule type" value="Genomic_DNA"/>
</dbReference>
<proteinExistence type="predicted"/>
<sequence length="204" mass="22445">MAAEQNMGQILTAIEKRTAAEFTGLELRREEGRQRIVKDGEYLASKMEALKGLSWPGSQLAAMLKEKQVRGPVPEPVPEPQAQAQPPKTLASTDISYQPRLPALRISRLQGTDAAAALGSGDFPSMVMPYLRHCGYSLFGLRAIRKHLERDRRPSTASRCSELLKSSSFLLSPCLLEEQGKGKEKKIEVWEVFNSASAPTHANG</sequence>
<reference evidence="2 3" key="1">
    <citation type="submission" date="2014-05" db="EMBL/GenBank/DDBJ databases">
        <title>Draft genome sequence of a rare smut relative, Tilletiaria anomala UBC 951.</title>
        <authorList>
            <consortium name="DOE Joint Genome Institute"/>
            <person name="Toome M."/>
            <person name="Kuo A."/>
            <person name="Henrissat B."/>
            <person name="Lipzen A."/>
            <person name="Tritt A."/>
            <person name="Yoshinaga Y."/>
            <person name="Zane M."/>
            <person name="Barry K."/>
            <person name="Grigoriev I.V."/>
            <person name="Spatafora J.W."/>
            <person name="Aimea M.C."/>
        </authorList>
    </citation>
    <scope>NUCLEOTIDE SEQUENCE [LARGE SCALE GENOMIC DNA]</scope>
    <source>
        <strain evidence="2 3">UBC 951</strain>
    </source>
</reference>
<evidence type="ECO:0000256" key="1">
    <source>
        <dbReference type="SAM" id="MobiDB-lite"/>
    </source>
</evidence>
<dbReference type="InParanoid" id="A0A066VQD6"/>
<evidence type="ECO:0000313" key="3">
    <source>
        <dbReference type="Proteomes" id="UP000027361"/>
    </source>
</evidence>
<dbReference type="HOGENOM" id="CLU_1344071_0_0_1"/>
<accession>A0A066VQD6</accession>
<dbReference type="Proteomes" id="UP000027361">
    <property type="component" value="Unassembled WGS sequence"/>
</dbReference>